<dbReference type="InterPro" id="IPR036689">
    <property type="entry name" value="ESAT-6-like_sf"/>
</dbReference>
<keyword evidence="3" id="KW-1185">Reference proteome</keyword>
<evidence type="ECO:0000256" key="1">
    <source>
        <dbReference type="RuleBase" id="RU362001"/>
    </source>
</evidence>
<dbReference type="RefSeq" id="WP_165303427.1">
    <property type="nucleotide sequence ID" value="NZ_JAAKZZ010000929.1"/>
</dbReference>
<dbReference type="AlphaFoldDB" id="A0A6G4X9J3"/>
<name>A0A6G4X9J3_9ACTN</name>
<dbReference type="NCBIfam" id="TIGR03930">
    <property type="entry name" value="WXG100_ESAT6"/>
    <property type="match status" value="1"/>
</dbReference>
<dbReference type="Proteomes" id="UP000477722">
    <property type="component" value="Unassembled WGS sequence"/>
</dbReference>
<gene>
    <name evidence="2" type="ORF">G5C65_37060</name>
</gene>
<organism evidence="2 3">
    <name type="scientific">Streptomyces boncukensis</name>
    <dbReference type="NCBI Taxonomy" id="2711219"/>
    <lineage>
        <taxon>Bacteria</taxon>
        <taxon>Bacillati</taxon>
        <taxon>Actinomycetota</taxon>
        <taxon>Actinomycetes</taxon>
        <taxon>Kitasatosporales</taxon>
        <taxon>Streptomycetaceae</taxon>
        <taxon>Streptomyces</taxon>
    </lineage>
</organism>
<reference evidence="2 3" key="1">
    <citation type="submission" date="2020-02" db="EMBL/GenBank/DDBJ databases">
        <title>Whole-genome analyses of novel actinobacteria.</title>
        <authorList>
            <person name="Sahin N."/>
            <person name="Tatar D."/>
        </authorList>
    </citation>
    <scope>NUCLEOTIDE SEQUENCE [LARGE SCALE GENOMIC DNA]</scope>
    <source>
        <strain evidence="2 3">SB3404</strain>
    </source>
</reference>
<dbReference type="SUPFAM" id="SSF140453">
    <property type="entry name" value="EsxAB dimer-like"/>
    <property type="match status" value="1"/>
</dbReference>
<dbReference type="EMBL" id="JAAKZZ010000929">
    <property type="protein sequence ID" value="NGO73832.1"/>
    <property type="molecule type" value="Genomic_DNA"/>
</dbReference>
<dbReference type="Pfam" id="PF06013">
    <property type="entry name" value="WXG100"/>
    <property type="match status" value="1"/>
</dbReference>
<comment type="caution">
    <text evidence="2">The sequence shown here is derived from an EMBL/GenBank/DDBJ whole genome shotgun (WGS) entry which is preliminary data.</text>
</comment>
<protein>
    <recommendedName>
        <fullName evidence="1">ESAT-6-like protein</fullName>
    </recommendedName>
</protein>
<proteinExistence type="inferred from homology"/>
<sequence length="103" mass="11981">MAEDPLNSLKVNYAHLDDIAEQIRVRRTLLEQQMEAAWREVKKVDQAWQGEAKEMFNAIDKQWHARATEIKEQLQKIQTLVQEGRGNYRATDLKAASLFQQLG</sequence>
<dbReference type="Gene3D" id="1.10.287.1060">
    <property type="entry name" value="ESAT-6-like"/>
    <property type="match status" value="1"/>
</dbReference>
<comment type="similarity">
    <text evidence="1">Belongs to the WXG100 family.</text>
</comment>
<evidence type="ECO:0000313" key="2">
    <source>
        <dbReference type="EMBL" id="NGO73832.1"/>
    </source>
</evidence>
<accession>A0A6G4X9J3</accession>
<evidence type="ECO:0000313" key="3">
    <source>
        <dbReference type="Proteomes" id="UP000477722"/>
    </source>
</evidence>
<dbReference type="InterPro" id="IPR010310">
    <property type="entry name" value="T7SS_ESAT-6-like"/>
</dbReference>